<organism evidence="1 2">
    <name type="scientific">Epilithonimonas bovis DSM 19482</name>
    <dbReference type="NCBI Taxonomy" id="1121284"/>
    <lineage>
        <taxon>Bacteria</taxon>
        <taxon>Pseudomonadati</taxon>
        <taxon>Bacteroidota</taxon>
        <taxon>Flavobacteriia</taxon>
        <taxon>Flavobacteriales</taxon>
        <taxon>Weeksellaceae</taxon>
        <taxon>Chryseobacterium group</taxon>
        <taxon>Epilithonimonas</taxon>
    </lineage>
</organism>
<name>A0A1U7PW84_9FLAO</name>
<evidence type="ECO:0000313" key="1">
    <source>
        <dbReference type="EMBL" id="SIT96081.1"/>
    </source>
</evidence>
<dbReference type="STRING" id="1121284.SAMN05660493_00753"/>
<accession>A0A1U7PW84</accession>
<protein>
    <recommendedName>
        <fullName evidence="3">Transposase DDE domain-containing protein</fullName>
    </recommendedName>
</protein>
<sequence length="93" mass="11019">MEIFFRDIKQLLHIKSFIGTSENAVMIQIWTALITILILKALKAQSKFDWYLSNLVAFIRLNLFVKIDLQKWLDKPFEEHIEPPPKFQQGVLF</sequence>
<dbReference type="SUPFAM" id="SSF53098">
    <property type="entry name" value="Ribonuclease H-like"/>
    <property type="match status" value="1"/>
</dbReference>
<evidence type="ECO:0000313" key="2">
    <source>
        <dbReference type="Proteomes" id="UP000187261"/>
    </source>
</evidence>
<gene>
    <name evidence="1" type="ORF">SAMN05660493_00753</name>
</gene>
<dbReference type="EMBL" id="FTPU01000005">
    <property type="protein sequence ID" value="SIT96081.1"/>
    <property type="molecule type" value="Genomic_DNA"/>
</dbReference>
<keyword evidence="2" id="KW-1185">Reference proteome</keyword>
<dbReference type="Proteomes" id="UP000187261">
    <property type="component" value="Unassembled WGS sequence"/>
</dbReference>
<dbReference type="InterPro" id="IPR012337">
    <property type="entry name" value="RNaseH-like_sf"/>
</dbReference>
<dbReference type="AlphaFoldDB" id="A0A1U7PW84"/>
<evidence type="ECO:0008006" key="3">
    <source>
        <dbReference type="Google" id="ProtNLM"/>
    </source>
</evidence>
<reference evidence="2" key="1">
    <citation type="submission" date="2016-10" db="EMBL/GenBank/DDBJ databases">
        <authorList>
            <person name="Varghese N."/>
            <person name="Submissions S."/>
        </authorList>
    </citation>
    <scope>NUCLEOTIDE SEQUENCE [LARGE SCALE GENOMIC DNA]</scope>
    <source>
        <strain evidence="2">DSM 19482</strain>
    </source>
</reference>
<proteinExistence type="predicted"/>